<proteinExistence type="predicted"/>
<dbReference type="AlphaFoldDB" id="A0A061QRE5"/>
<reference evidence="3" key="1">
    <citation type="submission" date="2014-05" db="EMBL/GenBank/DDBJ databases">
        <title>The transcriptome of the halophilic microalga Tetraselmis sp. GSL018 isolated from the Great Salt Lake, Utah.</title>
        <authorList>
            <person name="Jinkerson R.E."/>
            <person name="D'Adamo S."/>
            <person name="Posewitz M.C."/>
        </authorList>
    </citation>
    <scope>NUCLEOTIDE SEQUENCE</scope>
    <source>
        <strain evidence="3">GSL018</strain>
    </source>
</reference>
<organism evidence="3">
    <name type="scientific">Tetraselmis sp. GSL018</name>
    <dbReference type="NCBI Taxonomy" id="582737"/>
    <lineage>
        <taxon>Eukaryota</taxon>
        <taxon>Viridiplantae</taxon>
        <taxon>Chlorophyta</taxon>
        <taxon>core chlorophytes</taxon>
        <taxon>Chlorodendrophyceae</taxon>
        <taxon>Chlorodendrales</taxon>
        <taxon>Chlorodendraceae</taxon>
        <taxon>Tetraselmis</taxon>
    </lineage>
</organism>
<feature type="compositionally biased region" description="Basic and acidic residues" evidence="1">
    <location>
        <begin position="86"/>
        <end position="98"/>
    </location>
</feature>
<name>A0A061QRE5_9CHLO</name>
<sequence length="245" mass="27279">MRLQSLERFDGDRRSCRSRLVRQNLRRKRKGAAKLAAKKASSDAQADCESQLEPNTIYRRWRASDQSACSEPVGNTMSRRNQALRASDHSTSETHPRVSEGLVRSDNPHSEGGRIHCIGNGNSKPPDDDCPKVDALFNRELQAFEACIPVLHPHLCEGEGCTVCEKTHAMPYGRPLDHEALDVTTSIGCPDDLQMCGMPKWEGMFMGSFVVKLSMDAFGMTPDKLPDHLFNQLLAVLNDREQADA</sequence>
<feature type="compositionally biased region" description="Polar residues" evidence="1">
    <location>
        <begin position="68"/>
        <end position="81"/>
    </location>
</feature>
<accession>A0A061QRE5</accession>
<feature type="region of interest" description="Disordered" evidence="1">
    <location>
        <begin position="68"/>
        <end position="112"/>
    </location>
</feature>
<evidence type="ECO:0000259" key="2">
    <source>
        <dbReference type="PROSITE" id="PS51141"/>
    </source>
</evidence>
<dbReference type="GO" id="GO:0003677">
    <property type="term" value="F:DNA binding"/>
    <property type="evidence" value="ECO:0007669"/>
    <property type="project" value="InterPro"/>
</dbReference>
<protein>
    <recommendedName>
        <fullName evidence="2">SBP-type domain-containing protein</fullName>
    </recommendedName>
</protein>
<evidence type="ECO:0000256" key="1">
    <source>
        <dbReference type="SAM" id="MobiDB-lite"/>
    </source>
</evidence>
<dbReference type="PROSITE" id="PS51141">
    <property type="entry name" value="ZF_SBP"/>
    <property type="match status" value="1"/>
</dbReference>
<dbReference type="InterPro" id="IPR004333">
    <property type="entry name" value="SBP_dom"/>
</dbReference>
<dbReference type="EMBL" id="GBEZ01024753">
    <property type="protein sequence ID" value="JAC62268.1"/>
    <property type="molecule type" value="Transcribed_RNA"/>
</dbReference>
<feature type="domain" description="SBP-type" evidence="2">
    <location>
        <begin position="1"/>
        <end position="30"/>
    </location>
</feature>
<gene>
    <name evidence="3" type="ORF">TSPGSL018_23815</name>
</gene>
<evidence type="ECO:0000313" key="3">
    <source>
        <dbReference type="EMBL" id="JAC62268.1"/>
    </source>
</evidence>